<evidence type="ECO:0008006" key="3">
    <source>
        <dbReference type="Google" id="ProtNLM"/>
    </source>
</evidence>
<dbReference type="RefSeq" id="WP_163179868.1">
    <property type="nucleotide sequence ID" value="NZ_JAAIWM010000003.1"/>
</dbReference>
<dbReference type="PANTHER" id="PTHR48098:SF3">
    <property type="entry name" value="IRON(III) ENTEROBACTIN ESTERASE"/>
    <property type="match status" value="1"/>
</dbReference>
<reference evidence="1 2" key="1">
    <citation type="submission" date="2020-02" db="EMBL/GenBank/DDBJ databases">
        <title>Bacillus aquiflavi sp. nov., isolated from yellow water of strong flavor Chinese baijiu in Yibin region of China.</title>
        <authorList>
            <person name="Xie J."/>
        </authorList>
    </citation>
    <scope>NUCLEOTIDE SEQUENCE [LARGE SCALE GENOMIC DNA]</scope>
    <source>
        <strain evidence="1 2">SA4</strain>
    </source>
</reference>
<dbReference type="Pfam" id="PF00756">
    <property type="entry name" value="Esterase"/>
    <property type="match status" value="1"/>
</dbReference>
<evidence type="ECO:0000313" key="2">
    <source>
        <dbReference type="Proteomes" id="UP000481043"/>
    </source>
</evidence>
<dbReference type="SUPFAM" id="SSF53474">
    <property type="entry name" value="alpha/beta-Hydrolases"/>
    <property type="match status" value="1"/>
</dbReference>
<keyword evidence="2" id="KW-1185">Reference proteome</keyword>
<organism evidence="1 2">
    <name type="scientific">Bacillus mesophilus</name>
    <dbReference type="NCBI Taxonomy" id="1808955"/>
    <lineage>
        <taxon>Bacteria</taxon>
        <taxon>Bacillati</taxon>
        <taxon>Bacillota</taxon>
        <taxon>Bacilli</taxon>
        <taxon>Bacillales</taxon>
        <taxon>Bacillaceae</taxon>
        <taxon>Bacillus</taxon>
    </lineage>
</organism>
<dbReference type="AlphaFoldDB" id="A0A6M0Q7U1"/>
<dbReference type="InterPro" id="IPR000801">
    <property type="entry name" value="Esterase-like"/>
</dbReference>
<dbReference type="InterPro" id="IPR050583">
    <property type="entry name" value="Mycobacterial_A85_antigen"/>
</dbReference>
<dbReference type="EMBL" id="JAAIWM010000003">
    <property type="protein sequence ID" value="NEY72425.1"/>
    <property type="molecule type" value="Genomic_DNA"/>
</dbReference>
<gene>
    <name evidence="1" type="ORF">G4D63_11875</name>
</gene>
<sequence length="235" mass="27577">MIRKKESVIRSTHLQRDLTIYEWELFDYKDVDLLFVQDGEDYMELGQLEHSLTKLTVHDRGLVLILVPPGNSFQRYDAYHPNGRDHERYLAFFLKELLPSIKEELTSKGKYIHKLGLLGDSLGGAVSLSLLCKEPSSFTTVLMQSAAFSEGNFSQLQSVKALEDVRIYQVVGKHEDEFISPITNQQLQILAHNRIMRNELEYKQGYVTYYEEDEHHLWDFWRRDLLRALNYFLQT</sequence>
<dbReference type="InterPro" id="IPR029058">
    <property type="entry name" value="AB_hydrolase_fold"/>
</dbReference>
<accession>A0A6M0Q7U1</accession>
<evidence type="ECO:0000313" key="1">
    <source>
        <dbReference type="EMBL" id="NEY72425.1"/>
    </source>
</evidence>
<name>A0A6M0Q7U1_9BACI</name>
<comment type="caution">
    <text evidence="1">The sequence shown here is derived from an EMBL/GenBank/DDBJ whole genome shotgun (WGS) entry which is preliminary data.</text>
</comment>
<dbReference type="Proteomes" id="UP000481043">
    <property type="component" value="Unassembled WGS sequence"/>
</dbReference>
<dbReference type="Gene3D" id="3.40.50.1820">
    <property type="entry name" value="alpha/beta hydrolase"/>
    <property type="match status" value="1"/>
</dbReference>
<proteinExistence type="predicted"/>
<protein>
    <recommendedName>
        <fullName evidence="3">Esterase family protein</fullName>
    </recommendedName>
</protein>
<dbReference type="PANTHER" id="PTHR48098">
    <property type="entry name" value="ENTEROCHELIN ESTERASE-RELATED"/>
    <property type="match status" value="1"/>
</dbReference>